<feature type="region of interest" description="Disordered" evidence="1">
    <location>
        <begin position="40"/>
        <end position="70"/>
    </location>
</feature>
<reference evidence="2 3" key="1">
    <citation type="journal article" date="2015" name="Genome Announc.">
        <title>Genome Sequences of Oblitimonas alkaliphila gen. nov. sp. nov. (Proposed), a Novel Bacterium of the Pseudomonadaceae Family.</title>
        <authorList>
            <person name="Lauer A.C."/>
            <person name="Nicholson A.C."/>
            <person name="Humrighouse B.W."/>
            <person name="Emery B."/>
            <person name="Drobish A."/>
            <person name="Juieng P."/>
            <person name="Loparev V."/>
            <person name="McQuiston J.R."/>
        </authorList>
    </citation>
    <scope>NUCLEOTIDE SEQUENCE [LARGE SCALE GENOMIC DNA]</scope>
    <source>
        <strain evidence="2 3">E5571</strain>
    </source>
</reference>
<evidence type="ECO:0000313" key="2">
    <source>
        <dbReference type="EMBL" id="AKX60305.1"/>
    </source>
</evidence>
<dbReference type="STRING" id="1697053.AKN87_00835"/>
<evidence type="ECO:0000256" key="1">
    <source>
        <dbReference type="SAM" id="MobiDB-lite"/>
    </source>
</evidence>
<dbReference type="Proteomes" id="UP000063953">
    <property type="component" value="Chromosome"/>
</dbReference>
<dbReference type="AlphaFoldDB" id="A0A0K1XFX6"/>
<gene>
    <name evidence="2" type="ORF">AKN88_10460</name>
</gene>
<dbReference type="KEGG" id="pbb:AKN87_00835"/>
<dbReference type="EMBL" id="CP012365">
    <property type="protein sequence ID" value="AKX60305.1"/>
    <property type="molecule type" value="Genomic_DNA"/>
</dbReference>
<feature type="compositionally biased region" description="Polar residues" evidence="1">
    <location>
        <begin position="51"/>
        <end position="62"/>
    </location>
</feature>
<accession>A0A0K1XFX6</accession>
<name>A0A0K1XFX6_9GAMM</name>
<protein>
    <submittedName>
        <fullName evidence="2">Uncharacterized protein</fullName>
    </submittedName>
</protein>
<keyword evidence="3" id="KW-1185">Reference proteome</keyword>
<proteinExistence type="predicted"/>
<evidence type="ECO:0000313" key="3">
    <source>
        <dbReference type="Proteomes" id="UP000063953"/>
    </source>
</evidence>
<organism evidence="2 3">
    <name type="scientific">Thiopseudomonas alkaliphila</name>
    <dbReference type="NCBI Taxonomy" id="1697053"/>
    <lineage>
        <taxon>Bacteria</taxon>
        <taxon>Pseudomonadati</taxon>
        <taxon>Pseudomonadota</taxon>
        <taxon>Gammaproteobacteria</taxon>
        <taxon>Pseudomonadales</taxon>
        <taxon>Pseudomonadaceae</taxon>
        <taxon>Thiopseudomonas</taxon>
    </lineage>
</organism>
<feature type="region of interest" description="Disordered" evidence="1">
    <location>
        <begin position="1"/>
        <end position="27"/>
    </location>
</feature>
<sequence length="153" mass="17136">MTEKSRDTRFQVSADRHSGSRRVRYVETSQMSDGECLLCQMDEGGVPVESASPQESPVSDSPTPAIDEQDEDSFVENELAQSIENQLAANNPEFVTAVYNKLTLVETPRDEIIALMAQVLAWEISAMLEQDRPFDLVRYEQGLRALPSLPEED</sequence>
<feature type="compositionally biased region" description="Basic and acidic residues" evidence="1">
    <location>
        <begin position="1"/>
        <end position="18"/>
    </location>
</feature>
<dbReference type="RefSeq" id="WP_064496060.1">
    <property type="nucleotide sequence ID" value="NZ_JACANE010000007.1"/>
</dbReference>